<organism evidence="2 3">
    <name type="scientific">Bdellovibrio bacteriovorus</name>
    <dbReference type="NCBI Taxonomy" id="959"/>
    <lineage>
        <taxon>Bacteria</taxon>
        <taxon>Pseudomonadati</taxon>
        <taxon>Bdellovibrionota</taxon>
        <taxon>Bdellovibrionia</taxon>
        <taxon>Bdellovibrionales</taxon>
        <taxon>Pseudobdellovibrionaceae</taxon>
        <taxon>Bdellovibrio</taxon>
    </lineage>
</organism>
<dbReference type="Pfam" id="PF01584">
    <property type="entry name" value="CheW"/>
    <property type="match status" value="1"/>
</dbReference>
<dbReference type="Gene3D" id="2.30.30.40">
    <property type="entry name" value="SH3 Domains"/>
    <property type="match status" value="1"/>
</dbReference>
<proteinExistence type="predicted"/>
<comment type="caution">
    <text evidence="2">The sequence shown here is derived from an EMBL/GenBank/DDBJ whole genome shotgun (WGS) entry which is preliminary data.</text>
</comment>
<gene>
    <name evidence="2" type="ORF">AZI85_04495</name>
</gene>
<dbReference type="RefSeq" id="WP_063243659.1">
    <property type="nucleotide sequence ID" value="NZ_LUKF01000014.1"/>
</dbReference>
<evidence type="ECO:0000313" key="2">
    <source>
        <dbReference type="EMBL" id="KYG63296.1"/>
    </source>
</evidence>
<sequence length="254" mass="29201">MSDFFSDDFTAELKAYFLDSVCKEADKFIDLTDESTLRRIRNEVAEQTRAWAVDAKTNEFLHFSQWLELFEERTQSFKEPRELIKSLKTLKAYAEALIQEKTDTADHPVRFALSAELRQDVQLLHCRWGSQDFAIPLLNVVEISSQIPLYPLPDKKEGLMGVIPFRGEAVPVISFHDHGFNQSEIKNTFYVICEHQGVRFSLQVTETDDLMSLKESELLNVESHSTVIQTAFVSQFFIKGNKSIMILDLEKLVA</sequence>
<dbReference type="InterPro" id="IPR002545">
    <property type="entry name" value="CheW-lke_dom"/>
</dbReference>
<accession>A0A150WI38</accession>
<dbReference type="GO" id="GO:0007165">
    <property type="term" value="P:signal transduction"/>
    <property type="evidence" value="ECO:0007669"/>
    <property type="project" value="InterPro"/>
</dbReference>
<reference evidence="2 3" key="1">
    <citation type="submission" date="2016-03" db="EMBL/GenBank/DDBJ databases">
        <authorList>
            <person name="Ploux O."/>
        </authorList>
    </citation>
    <scope>NUCLEOTIDE SEQUENCE [LARGE SCALE GENOMIC DNA]</scope>
    <source>
        <strain evidence="2 3">BER2</strain>
    </source>
</reference>
<dbReference type="SMART" id="SM00260">
    <property type="entry name" value="CheW"/>
    <property type="match status" value="1"/>
</dbReference>
<dbReference type="GO" id="GO:0005829">
    <property type="term" value="C:cytosol"/>
    <property type="evidence" value="ECO:0007669"/>
    <property type="project" value="TreeGrafter"/>
</dbReference>
<dbReference type="Gene3D" id="2.40.50.180">
    <property type="entry name" value="CheA-289, Domain 4"/>
    <property type="match status" value="1"/>
</dbReference>
<dbReference type="PANTHER" id="PTHR22617">
    <property type="entry name" value="CHEMOTAXIS SENSOR HISTIDINE KINASE-RELATED"/>
    <property type="match status" value="1"/>
</dbReference>
<dbReference type="OrthoDB" id="5290483at2"/>
<feature type="domain" description="CheW-like" evidence="1">
    <location>
        <begin position="120"/>
        <end position="254"/>
    </location>
</feature>
<dbReference type="InterPro" id="IPR036061">
    <property type="entry name" value="CheW-like_dom_sf"/>
</dbReference>
<dbReference type="GO" id="GO:0006935">
    <property type="term" value="P:chemotaxis"/>
    <property type="evidence" value="ECO:0007669"/>
    <property type="project" value="InterPro"/>
</dbReference>
<evidence type="ECO:0000259" key="1">
    <source>
        <dbReference type="PROSITE" id="PS50851"/>
    </source>
</evidence>
<evidence type="ECO:0000313" key="3">
    <source>
        <dbReference type="Proteomes" id="UP000075391"/>
    </source>
</evidence>
<dbReference type="PROSITE" id="PS50851">
    <property type="entry name" value="CHEW"/>
    <property type="match status" value="1"/>
</dbReference>
<dbReference type="InterPro" id="IPR039315">
    <property type="entry name" value="CheW"/>
</dbReference>
<name>A0A150WI38_BDEBC</name>
<dbReference type="SUPFAM" id="SSF50341">
    <property type="entry name" value="CheW-like"/>
    <property type="match status" value="1"/>
</dbReference>
<dbReference type="PANTHER" id="PTHR22617:SF23">
    <property type="entry name" value="CHEMOTAXIS PROTEIN CHEW"/>
    <property type="match status" value="1"/>
</dbReference>
<protein>
    <submittedName>
        <fullName evidence="2">Chemotaxis protein</fullName>
    </submittedName>
</protein>
<dbReference type="AlphaFoldDB" id="A0A150WI38"/>
<dbReference type="Proteomes" id="UP000075391">
    <property type="component" value="Unassembled WGS sequence"/>
</dbReference>
<dbReference type="EMBL" id="LUKF01000014">
    <property type="protein sequence ID" value="KYG63296.1"/>
    <property type="molecule type" value="Genomic_DNA"/>
</dbReference>